<dbReference type="EMBL" id="JAWJWF010000052">
    <property type="protein sequence ID" value="KAK6617294.1"/>
    <property type="molecule type" value="Genomic_DNA"/>
</dbReference>
<reference evidence="1 2" key="1">
    <citation type="submission" date="2023-09" db="EMBL/GenBank/DDBJ databases">
        <title>Genomes of two closely related lineages of the louse Polyplax serrata with different host specificities.</title>
        <authorList>
            <person name="Martinu J."/>
            <person name="Tarabai H."/>
            <person name="Stefka J."/>
            <person name="Hypsa V."/>
        </authorList>
    </citation>
    <scope>NUCLEOTIDE SEQUENCE [LARGE SCALE GENOMIC DNA]</scope>
    <source>
        <strain evidence="1">98ZLc_SE</strain>
    </source>
</reference>
<keyword evidence="2" id="KW-1185">Reference proteome</keyword>
<organism evidence="1 2">
    <name type="scientific">Polyplax serrata</name>
    <name type="common">Common mouse louse</name>
    <dbReference type="NCBI Taxonomy" id="468196"/>
    <lineage>
        <taxon>Eukaryota</taxon>
        <taxon>Metazoa</taxon>
        <taxon>Ecdysozoa</taxon>
        <taxon>Arthropoda</taxon>
        <taxon>Hexapoda</taxon>
        <taxon>Insecta</taxon>
        <taxon>Pterygota</taxon>
        <taxon>Neoptera</taxon>
        <taxon>Paraneoptera</taxon>
        <taxon>Psocodea</taxon>
        <taxon>Troctomorpha</taxon>
        <taxon>Phthiraptera</taxon>
        <taxon>Anoplura</taxon>
        <taxon>Polyplacidae</taxon>
        <taxon>Polyplax</taxon>
    </lineage>
</organism>
<accession>A0ABR1ADW9</accession>
<dbReference type="Proteomes" id="UP001359485">
    <property type="component" value="Unassembled WGS sequence"/>
</dbReference>
<proteinExistence type="predicted"/>
<comment type="caution">
    <text evidence="1">The sequence shown here is derived from an EMBL/GenBank/DDBJ whole genome shotgun (WGS) entry which is preliminary data.</text>
</comment>
<sequence length="69" mass="8096">MKRLAIWRKEVCFLHVSNINTTRNGVISTIPITPTPLKNFPKLCEQRRKFSVLYKVEFQVGCNKKFNVN</sequence>
<evidence type="ECO:0000313" key="1">
    <source>
        <dbReference type="EMBL" id="KAK6617294.1"/>
    </source>
</evidence>
<name>A0ABR1ADW9_POLSC</name>
<protein>
    <submittedName>
        <fullName evidence="1">Uncharacterized protein</fullName>
    </submittedName>
</protein>
<gene>
    <name evidence="1" type="ORF">RUM44_005625</name>
</gene>
<evidence type="ECO:0000313" key="2">
    <source>
        <dbReference type="Proteomes" id="UP001359485"/>
    </source>
</evidence>